<keyword evidence="2" id="KW-1185">Reference proteome</keyword>
<gene>
    <name evidence="1" type="ORF">AB8O55_10090</name>
</gene>
<dbReference type="InterPro" id="IPR031795">
    <property type="entry name" value="Zf-HC3"/>
</dbReference>
<dbReference type="Pfam" id="PF16827">
    <property type="entry name" value="zf-HC3"/>
    <property type="match status" value="1"/>
</dbReference>
<dbReference type="Proteomes" id="UP001564626">
    <property type="component" value="Unassembled WGS sequence"/>
</dbReference>
<reference evidence="1 2" key="1">
    <citation type="submission" date="2024-08" db="EMBL/GenBank/DDBJ databases">
        <title>Genome mining of Saccharopolyspora cebuensis PGLac3 from Nigerian medicinal plant.</title>
        <authorList>
            <person name="Ezeobiora C.E."/>
            <person name="Igbokwe N.H."/>
            <person name="Amin D.H."/>
            <person name="Mendie U.E."/>
        </authorList>
    </citation>
    <scope>NUCLEOTIDE SEQUENCE [LARGE SCALE GENOMIC DNA]</scope>
    <source>
        <strain evidence="1 2">PGLac3</strain>
    </source>
</reference>
<dbReference type="Gene3D" id="2.30.30.990">
    <property type="entry name" value="Malonyl-[acyl-carrier protein] O-methyltransferase, zinc-finger motif"/>
    <property type="match status" value="1"/>
</dbReference>
<evidence type="ECO:0000313" key="1">
    <source>
        <dbReference type="EMBL" id="MEY8039745.1"/>
    </source>
</evidence>
<comment type="caution">
    <text evidence="1">The sequence shown here is derived from an EMBL/GenBank/DDBJ whole genome shotgun (WGS) entry which is preliminary data.</text>
</comment>
<accession>A0ABV4CF78</accession>
<name>A0ABV4CF78_9PSEU</name>
<sequence>MTYEQHPFRWTPGAEQRHATLAPLRDHGAEVETLCGARIVVDRTELAWLRLTCEPCNVAAHEIAGVPMPGDGPEIVDGQIAGAR</sequence>
<proteinExistence type="predicted"/>
<protein>
    <submittedName>
        <fullName evidence="1">Zinc finger protein</fullName>
    </submittedName>
</protein>
<dbReference type="RefSeq" id="WP_345364903.1">
    <property type="nucleotide sequence ID" value="NZ_BAABII010000012.1"/>
</dbReference>
<dbReference type="EMBL" id="JBGEHV010000014">
    <property type="protein sequence ID" value="MEY8039745.1"/>
    <property type="molecule type" value="Genomic_DNA"/>
</dbReference>
<evidence type="ECO:0000313" key="2">
    <source>
        <dbReference type="Proteomes" id="UP001564626"/>
    </source>
</evidence>
<organism evidence="1 2">
    <name type="scientific">Saccharopolyspora cebuensis</name>
    <dbReference type="NCBI Taxonomy" id="418759"/>
    <lineage>
        <taxon>Bacteria</taxon>
        <taxon>Bacillati</taxon>
        <taxon>Actinomycetota</taxon>
        <taxon>Actinomycetes</taxon>
        <taxon>Pseudonocardiales</taxon>
        <taxon>Pseudonocardiaceae</taxon>
        <taxon>Saccharopolyspora</taxon>
    </lineage>
</organism>